<dbReference type="Proteomes" id="UP000235611">
    <property type="component" value="Unassembled WGS sequence"/>
</dbReference>
<evidence type="ECO:0008006" key="3">
    <source>
        <dbReference type="Google" id="ProtNLM"/>
    </source>
</evidence>
<gene>
    <name evidence="1" type="ORF">BCS93_04735</name>
</gene>
<reference evidence="2" key="1">
    <citation type="submission" date="2016-07" db="EMBL/GenBank/DDBJ databases">
        <title>Nontailed viruses are major unrecognized killers of bacteria in the ocean.</title>
        <authorList>
            <person name="Kauffman K."/>
            <person name="Hussain F."/>
            <person name="Yang J."/>
            <person name="Arevalo P."/>
            <person name="Brown J."/>
            <person name="Cutler M."/>
            <person name="Kelly L."/>
            <person name="Polz M.F."/>
        </authorList>
    </citation>
    <scope>NUCLEOTIDE SEQUENCE [LARGE SCALE GENOMIC DNA]</scope>
    <source>
        <strain evidence="2">10N.222.49.A5</strain>
    </source>
</reference>
<protein>
    <recommendedName>
        <fullName evidence="3">DUF3150 domain-containing protein</fullName>
    </recommendedName>
</protein>
<proteinExistence type="predicted"/>
<accession>A0AAP8N1A0</accession>
<dbReference type="EMBL" id="MDBO01000036">
    <property type="protein sequence ID" value="PMP14098.1"/>
    <property type="molecule type" value="Genomic_DNA"/>
</dbReference>
<evidence type="ECO:0000313" key="2">
    <source>
        <dbReference type="Proteomes" id="UP000235611"/>
    </source>
</evidence>
<sequence length="321" mass="35231">MTTSKAPRILSDVIAVQLNFSIWTGRKKLADSDLSISGERPPKEVVNLGSKHTTDPKALNVFSTLKRQAERLCLSVGIPFLGGYAIPTDKADDIAKKLAVIIDQFETEKANYLLRHDSIQDDWIQKFPAYESILRQALTPTEEVEKRITAAYSMFQVQSAQGVVTAADTGLDNQVDGLTQTLDEDILKNSRQLLKSLTGAIHPNQTNVRGLKSLREKIDGLAFLDSRFNTLVSEIQAIEAQMPTSGKLETAEVNILSGLLYRMSDETKLAALMGSLQQPVVLTPTPSVSTTTTTPLSDSDFDFDFDSSSQSLNPAENSTFF</sequence>
<evidence type="ECO:0000313" key="1">
    <source>
        <dbReference type="EMBL" id="PMP14098.1"/>
    </source>
</evidence>
<dbReference type="AlphaFoldDB" id="A0AAP8N1A0"/>
<dbReference type="Pfam" id="PF11348">
    <property type="entry name" value="DUF3150"/>
    <property type="match status" value="1"/>
</dbReference>
<name>A0AAP8N1A0_9VIBR</name>
<dbReference type="RefSeq" id="WP_157937430.1">
    <property type="nucleotide sequence ID" value="NZ_MDBO01000036.1"/>
</dbReference>
<comment type="caution">
    <text evidence="1">The sequence shown here is derived from an EMBL/GenBank/DDBJ whole genome shotgun (WGS) entry which is preliminary data.</text>
</comment>
<organism evidence="1 2">
    <name type="scientific">Vibrio breoganii</name>
    <dbReference type="NCBI Taxonomy" id="553239"/>
    <lineage>
        <taxon>Bacteria</taxon>
        <taxon>Pseudomonadati</taxon>
        <taxon>Pseudomonadota</taxon>
        <taxon>Gammaproteobacteria</taxon>
        <taxon>Vibrionales</taxon>
        <taxon>Vibrionaceae</taxon>
        <taxon>Vibrio</taxon>
    </lineage>
</organism>
<dbReference type="InterPro" id="IPR021496">
    <property type="entry name" value="DUF3150"/>
</dbReference>